<name>A0A6J7J0A4_9ZZZZ</name>
<accession>A0A6J7J0A4</accession>
<dbReference type="EMBL" id="CAFBPU010000039">
    <property type="protein sequence ID" value="CAB5036924.1"/>
    <property type="molecule type" value="Genomic_DNA"/>
</dbReference>
<dbReference type="AlphaFoldDB" id="A0A6J7J0A4"/>
<evidence type="ECO:0000256" key="1">
    <source>
        <dbReference type="ARBA" id="ARBA00022737"/>
    </source>
</evidence>
<keyword evidence="2" id="KW-0472">Membrane</keyword>
<reference evidence="3" key="1">
    <citation type="submission" date="2020-05" db="EMBL/GenBank/DDBJ databases">
        <authorList>
            <person name="Chiriac C."/>
            <person name="Salcher M."/>
            <person name="Ghai R."/>
            <person name="Kavagutti S V."/>
        </authorList>
    </citation>
    <scope>NUCLEOTIDE SEQUENCE</scope>
</reference>
<dbReference type="PANTHER" id="PTHR47485:SF1">
    <property type="entry name" value="THYLAKOID LUMENAL 17.4 KDA PROTEIN, CHLOROPLASTIC"/>
    <property type="match status" value="1"/>
</dbReference>
<evidence type="ECO:0000256" key="2">
    <source>
        <dbReference type="SAM" id="Phobius"/>
    </source>
</evidence>
<dbReference type="SUPFAM" id="SSF141571">
    <property type="entry name" value="Pentapeptide repeat-like"/>
    <property type="match status" value="1"/>
</dbReference>
<proteinExistence type="predicted"/>
<dbReference type="InterPro" id="IPR001646">
    <property type="entry name" value="5peptide_repeat"/>
</dbReference>
<organism evidence="3">
    <name type="scientific">freshwater metagenome</name>
    <dbReference type="NCBI Taxonomy" id="449393"/>
    <lineage>
        <taxon>unclassified sequences</taxon>
        <taxon>metagenomes</taxon>
        <taxon>ecological metagenomes</taxon>
    </lineage>
</organism>
<gene>
    <name evidence="3" type="ORF">UFOPK3752_00762</name>
    <name evidence="4" type="ORF">UFOPK4150_01720</name>
</gene>
<dbReference type="Gene3D" id="2.160.20.80">
    <property type="entry name" value="E3 ubiquitin-protein ligase SopA"/>
    <property type="match status" value="1"/>
</dbReference>
<evidence type="ECO:0000313" key="4">
    <source>
        <dbReference type="EMBL" id="CAB5036924.1"/>
    </source>
</evidence>
<dbReference type="PANTHER" id="PTHR47485">
    <property type="entry name" value="THYLAKOID LUMENAL 17.4 KDA PROTEIN, CHLOROPLASTIC"/>
    <property type="match status" value="1"/>
</dbReference>
<evidence type="ECO:0000313" key="3">
    <source>
        <dbReference type="EMBL" id="CAB4936450.1"/>
    </source>
</evidence>
<dbReference type="Pfam" id="PF00805">
    <property type="entry name" value="Pentapeptide"/>
    <property type="match status" value="1"/>
</dbReference>
<feature type="transmembrane region" description="Helical" evidence="2">
    <location>
        <begin position="19"/>
        <end position="39"/>
    </location>
</feature>
<keyword evidence="2" id="KW-1133">Transmembrane helix</keyword>
<protein>
    <submittedName>
        <fullName evidence="3">Unannotated protein</fullName>
    </submittedName>
</protein>
<dbReference type="EMBL" id="CAFBND010000022">
    <property type="protein sequence ID" value="CAB4936450.1"/>
    <property type="molecule type" value="Genomic_DNA"/>
</dbReference>
<keyword evidence="2" id="KW-0812">Transmembrane</keyword>
<sequence>MDHISALVDSRAGRRRRRLILGAVAGVLIAGALVAVGTMRTSNTGTSGAATRCPTIDSVTHIPAPAPSTEVDWNHCDLSNAILTDAHLEGVDLKSATLTDAILTGAHLNGAFMNGATLTRATLTSADLTGAHLAFATMNDAIYSSTICPNTTNSAAQTPESCAGQGGGL</sequence>
<keyword evidence="1" id="KW-0677">Repeat</keyword>